<dbReference type="AlphaFoldDB" id="A0A2K4WW03"/>
<dbReference type="PANTHER" id="PTHR30461:SF2">
    <property type="entry name" value="SERINE RECOMBINASE PINE-RELATED"/>
    <property type="match status" value="1"/>
</dbReference>
<dbReference type="SUPFAM" id="SSF53041">
    <property type="entry name" value="Resolvase-like"/>
    <property type="match status" value="1"/>
</dbReference>
<dbReference type="Pfam" id="PF00239">
    <property type="entry name" value="Resolvase"/>
    <property type="match status" value="1"/>
</dbReference>
<dbReference type="GO" id="GO:0015074">
    <property type="term" value="P:DNA integration"/>
    <property type="evidence" value="ECO:0007669"/>
    <property type="project" value="UniProtKB-KW"/>
</dbReference>
<dbReference type="EMBL" id="LT963409">
    <property type="protein sequence ID" value="SOS39994.1"/>
    <property type="molecule type" value="Genomic_DNA"/>
</dbReference>
<name>A0A2K4WW03_PSESX</name>
<dbReference type="Gene3D" id="3.40.50.1390">
    <property type="entry name" value="Resolvase, N-terminal catalytic domain"/>
    <property type="match status" value="1"/>
</dbReference>
<dbReference type="SMART" id="SM00857">
    <property type="entry name" value="Resolvase"/>
    <property type="match status" value="1"/>
</dbReference>
<evidence type="ECO:0000256" key="2">
    <source>
        <dbReference type="ARBA" id="ARBA00023125"/>
    </source>
</evidence>
<evidence type="ECO:0000256" key="4">
    <source>
        <dbReference type="PIRSR" id="PIRSR606118-50"/>
    </source>
</evidence>
<dbReference type="InterPro" id="IPR050639">
    <property type="entry name" value="SSR_resolvase"/>
</dbReference>
<dbReference type="InterPro" id="IPR006119">
    <property type="entry name" value="Resolv_N"/>
</dbReference>
<dbReference type="RefSeq" id="WP_060404203.1">
    <property type="nucleotide sequence ID" value="NZ_LT963409.1"/>
</dbReference>
<dbReference type="InterPro" id="IPR036162">
    <property type="entry name" value="Resolvase-like_N_sf"/>
</dbReference>
<dbReference type="PROSITE" id="PS00397">
    <property type="entry name" value="RECOMBINASES_1"/>
    <property type="match status" value="1"/>
</dbReference>
<evidence type="ECO:0000256" key="1">
    <source>
        <dbReference type="ARBA" id="ARBA00022908"/>
    </source>
</evidence>
<feature type="active site" description="O-(5'-phospho-DNA)-serine intermediate" evidence="4">
    <location>
        <position position="10"/>
    </location>
</feature>
<evidence type="ECO:0000313" key="5">
    <source>
        <dbReference type="EMBL" id="SOS39994.1"/>
    </source>
</evidence>
<dbReference type="Proteomes" id="UP000238095">
    <property type="component" value="Chromosome 1"/>
</dbReference>
<dbReference type="GO" id="GO:0000150">
    <property type="term" value="F:DNA strand exchange activity"/>
    <property type="evidence" value="ECO:0007669"/>
    <property type="project" value="InterPro"/>
</dbReference>
<organism evidence="5 6">
    <name type="scientific">Pseudomonas syringae</name>
    <dbReference type="NCBI Taxonomy" id="317"/>
    <lineage>
        <taxon>Bacteria</taxon>
        <taxon>Pseudomonadati</taxon>
        <taxon>Pseudomonadota</taxon>
        <taxon>Gammaproteobacteria</taxon>
        <taxon>Pseudomonadales</taxon>
        <taxon>Pseudomonadaceae</taxon>
        <taxon>Pseudomonas</taxon>
    </lineage>
</organism>
<dbReference type="GO" id="GO:0003677">
    <property type="term" value="F:DNA binding"/>
    <property type="evidence" value="ECO:0007669"/>
    <property type="project" value="UniProtKB-KW"/>
</dbReference>
<dbReference type="InterPro" id="IPR006118">
    <property type="entry name" value="Recombinase_CS"/>
</dbReference>
<proteinExistence type="predicted"/>
<gene>
    <name evidence="5" type="ORF">CFBP3840_02951</name>
</gene>
<dbReference type="PANTHER" id="PTHR30461">
    <property type="entry name" value="DNA-INVERTASE FROM LAMBDOID PROPHAGE"/>
    <property type="match status" value="1"/>
</dbReference>
<sequence>MDVVAYVRVSTKSQGESGLGQEAQLDYIHTAAKQQGWNIIATYSDVVSGSVAPQDRPQMAKALSHGLPIVAAKIDRISRDVEHMASLMKRATLKIATMPQADNFQLHLFAALAEQERAFIRTRIKDALGALKQRADDGCVDSQAKIERRSLGLQKAREKGNVSVMNEVKASKQAAHLEEIAPHVMACLYKGVSTLQALSDCLNNKGKWTARGGEWNPTTVRRLMLSLGVSFSK</sequence>
<dbReference type="CDD" id="cd00338">
    <property type="entry name" value="Ser_Recombinase"/>
    <property type="match status" value="1"/>
</dbReference>
<keyword evidence="1" id="KW-0229">DNA integration</keyword>
<accession>A0A2K4WW03</accession>
<evidence type="ECO:0000256" key="3">
    <source>
        <dbReference type="ARBA" id="ARBA00023172"/>
    </source>
</evidence>
<protein>
    <submittedName>
        <fullName evidence="5">Serine recombinase</fullName>
    </submittedName>
</protein>
<reference evidence="5 6" key="1">
    <citation type="submission" date="2017-11" db="EMBL/GenBank/DDBJ databases">
        <authorList>
            <person name="Han C.G."/>
        </authorList>
    </citation>
    <scope>NUCLEOTIDE SEQUENCE [LARGE SCALE GENOMIC DNA]</scope>
    <source>
        <strain evidence="5">CFBP3840</strain>
    </source>
</reference>
<keyword evidence="2" id="KW-0238">DNA-binding</keyword>
<evidence type="ECO:0000313" key="6">
    <source>
        <dbReference type="Proteomes" id="UP000238095"/>
    </source>
</evidence>
<keyword evidence="3" id="KW-0233">DNA recombination</keyword>